<comment type="subcellular location">
    <subcellularLocation>
        <location evidence="1 7">Cell membrane</location>
        <topology evidence="1 7">Multi-pass membrane protein</topology>
    </subcellularLocation>
</comment>
<organism evidence="10 11">
    <name type="scientific">Phytoactinopolyspora halotolerans</name>
    <dbReference type="NCBI Taxonomy" id="1981512"/>
    <lineage>
        <taxon>Bacteria</taxon>
        <taxon>Bacillati</taxon>
        <taxon>Actinomycetota</taxon>
        <taxon>Actinomycetes</taxon>
        <taxon>Jiangellales</taxon>
        <taxon>Jiangellaceae</taxon>
        <taxon>Phytoactinopolyspora</taxon>
    </lineage>
</organism>
<dbReference type="InterPro" id="IPR000515">
    <property type="entry name" value="MetI-like"/>
</dbReference>
<evidence type="ECO:0000256" key="3">
    <source>
        <dbReference type="ARBA" id="ARBA00022475"/>
    </source>
</evidence>
<gene>
    <name evidence="10" type="ORF">G1H10_24525</name>
</gene>
<feature type="transmembrane region" description="Helical" evidence="7">
    <location>
        <begin position="188"/>
        <end position="209"/>
    </location>
</feature>
<dbReference type="SUPFAM" id="SSF161098">
    <property type="entry name" value="MetI-like"/>
    <property type="match status" value="1"/>
</dbReference>
<evidence type="ECO:0000256" key="1">
    <source>
        <dbReference type="ARBA" id="ARBA00004651"/>
    </source>
</evidence>
<dbReference type="RefSeq" id="WP_163742921.1">
    <property type="nucleotide sequence ID" value="NZ_JAAGOA010000021.1"/>
</dbReference>
<evidence type="ECO:0000256" key="4">
    <source>
        <dbReference type="ARBA" id="ARBA00022692"/>
    </source>
</evidence>
<evidence type="ECO:0000313" key="11">
    <source>
        <dbReference type="Proteomes" id="UP000475214"/>
    </source>
</evidence>
<dbReference type="InterPro" id="IPR035906">
    <property type="entry name" value="MetI-like_sf"/>
</dbReference>
<dbReference type="PROSITE" id="PS50928">
    <property type="entry name" value="ABC_TM1"/>
    <property type="match status" value="1"/>
</dbReference>
<feature type="transmembrane region" description="Helical" evidence="7">
    <location>
        <begin position="42"/>
        <end position="66"/>
    </location>
</feature>
<keyword evidence="6 7" id="KW-0472">Membrane</keyword>
<proteinExistence type="inferred from homology"/>
<dbReference type="PANTHER" id="PTHR43005:SF1">
    <property type="entry name" value="SPERMIDINE_PUTRESCINE TRANSPORT SYSTEM PERMEASE PROTEIN"/>
    <property type="match status" value="1"/>
</dbReference>
<evidence type="ECO:0000313" key="10">
    <source>
        <dbReference type="EMBL" id="NEE03337.1"/>
    </source>
</evidence>
<protein>
    <submittedName>
        <fullName evidence="10">ABC transporter permease subunit</fullName>
    </submittedName>
</protein>
<evidence type="ECO:0000256" key="7">
    <source>
        <dbReference type="RuleBase" id="RU363032"/>
    </source>
</evidence>
<reference evidence="10 11" key="1">
    <citation type="submission" date="2020-02" db="EMBL/GenBank/DDBJ databases">
        <authorList>
            <person name="Li X.-J."/>
            <person name="Han X.-M."/>
        </authorList>
    </citation>
    <scope>NUCLEOTIDE SEQUENCE [LARGE SCALE GENOMIC DNA]</scope>
    <source>
        <strain evidence="10 11">CCTCC AB 2017055</strain>
    </source>
</reference>
<feature type="region of interest" description="Disordered" evidence="8">
    <location>
        <begin position="1"/>
        <end position="25"/>
    </location>
</feature>
<dbReference type="Proteomes" id="UP000475214">
    <property type="component" value="Unassembled WGS sequence"/>
</dbReference>
<feature type="transmembrane region" description="Helical" evidence="7">
    <location>
        <begin position="104"/>
        <end position="127"/>
    </location>
</feature>
<dbReference type="AlphaFoldDB" id="A0A6L9SDZ6"/>
<dbReference type="PANTHER" id="PTHR43005">
    <property type="entry name" value="BLR7065 PROTEIN"/>
    <property type="match status" value="1"/>
</dbReference>
<feature type="transmembrane region" description="Helical" evidence="7">
    <location>
        <begin position="139"/>
        <end position="156"/>
    </location>
</feature>
<feature type="compositionally biased region" description="Polar residues" evidence="8">
    <location>
        <begin position="1"/>
        <end position="10"/>
    </location>
</feature>
<dbReference type="CDD" id="cd06261">
    <property type="entry name" value="TM_PBP2"/>
    <property type="match status" value="1"/>
</dbReference>
<keyword evidence="11" id="KW-1185">Reference proteome</keyword>
<keyword evidence="5 7" id="KW-1133">Transmembrane helix</keyword>
<keyword evidence="4 7" id="KW-0812">Transmembrane</keyword>
<evidence type="ECO:0000256" key="6">
    <source>
        <dbReference type="ARBA" id="ARBA00023136"/>
    </source>
</evidence>
<dbReference type="GO" id="GO:0055085">
    <property type="term" value="P:transmembrane transport"/>
    <property type="evidence" value="ECO:0007669"/>
    <property type="project" value="InterPro"/>
</dbReference>
<dbReference type="EMBL" id="JAAGOA010000021">
    <property type="protein sequence ID" value="NEE03337.1"/>
    <property type="molecule type" value="Genomic_DNA"/>
</dbReference>
<dbReference type="Gene3D" id="1.10.3720.10">
    <property type="entry name" value="MetI-like"/>
    <property type="match status" value="1"/>
</dbReference>
<accession>A0A6L9SDZ6</accession>
<comment type="caution">
    <text evidence="10">The sequence shown here is derived from an EMBL/GenBank/DDBJ whole genome shotgun (WGS) entry which is preliminary data.</text>
</comment>
<name>A0A6L9SDZ6_9ACTN</name>
<evidence type="ECO:0000256" key="5">
    <source>
        <dbReference type="ARBA" id="ARBA00022989"/>
    </source>
</evidence>
<feature type="domain" description="ABC transmembrane type-1" evidence="9">
    <location>
        <begin position="102"/>
        <end position="315"/>
    </location>
</feature>
<evidence type="ECO:0000256" key="2">
    <source>
        <dbReference type="ARBA" id="ARBA00022448"/>
    </source>
</evidence>
<comment type="similarity">
    <text evidence="7">Belongs to the binding-protein-dependent transport system permease family.</text>
</comment>
<evidence type="ECO:0000256" key="8">
    <source>
        <dbReference type="SAM" id="MobiDB-lite"/>
    </source>
</evidence>
<evidence type="ECO:0000259" key="9">
    <source>
        <dbReference type="PROSITE" id="PS50928"/>
    </source>
</evidence>
<dbReference type="Pfam" id="PF00528">
    <property type="entry name" value="BPD_transp_1"/>
    <property type="match status" value="1"/>
</dbReference>
<dbReference type="GO" id="GO:0005886">
    <property type="term" value="C:plasma membrane"/>
    <property type="evidence" value="ECO:0007669"/>
    <property type="project" value="UniProtKB-SubCell"/>
</dbReference>
<feature type="transmembrane region" description="Helical" evidence="7">
    <location>
        <begin position="242"/>
        <end position="262"/>
    </location>
</feature>
<keyword evidence="2 7" id="KW-0813">Transport</keyword>
<feature type="transmembrane region" description="Helical" evidence="7">
    <location>
        <begin position="294"/>
        <end position="316"/>
    </location>
</feature>
<sequence length="323" mass="35008">MTRPETQLRNVTVGPDQHASTGDPGRRLRARLSATFDRERPFAALMVVPGIVVLALTTTLPLLYLVGTSLFRYDLTAPAGNGFIGFDNYVRLASDERFWDSLRLSAVFTASTVILQVSIGIGLAVLVERMSRGRALVRMAALLPILLAPVVVGLIWRSLMLTPDFGIVNYLSTVLGLGSRNWLGDPSLALGSVVVMHTWQWTPFAYLIFSASLATVPREILEAAEVDGANAWQRFWTIVVPLLRPAIVVVVIFRTVVALSAFDAVYAATGGGPGTATELVDIYIFRVSFQQLSLGYGSALAVAMLVITLAVTLVFLKMRRAAA</sequence>
<keyword evidence="3" id="KW-1003">Cell membrane</keyword>